<gene>
    <name evidence="6" type="ORF">SAMN02745716_0072</name>
</gene>
<evidence type="ECO:0000256" key="3">
    <source>
        <dbReference type="ARBA" id="ARBA00022840"/>
    </source>
</evidence>
<organism evidence="6 7">
    <name type="scientific">Thermoleophilum album</name>
    <dbReference type="NCBI Taxonomy" id="29539"/>
    <lineage>
        <taxon>Bacteria</taxon>
        <taxon>Bacillati</taxon>
        <taxon>Actinomycetota</taxon>
        <taxon>Thermoleophilia</taxon>
        <taxon>Thermoleophilales</taxon>
        <taxon>Thermoleophilaceae</taxon>
        <taxon>Thermoleophilum</taxon>
    </lineage>
</organism>
<dbReference type="Proteomes" id="UP000222056">
    <property type="component" value="Unassembled WGS sequence"/>
</dbReference>
<keyword evidence="4" id="KW-1278">Translocase</keyword>
<evidence type="ECO:0000256" key="1">
    <source>
        <dbReference type="ARBA" id="ARBA00022448"/>
    </source>
</evidence>
<dbReference type="PANTHER" id="PTHR43423">
    <property type="entry name" value="ABC TRANSPORTER I FAMILY MEMBER 17"/>
    <property type="match status" value="1"/>
</dbReference>
<proteinExistence type="predicted"/>
<dbReference type="InterPro" id="IPR003439">
    <property type="entry name" value="ABC_transporter-like_ATP-bd"/>
</dbReference>
<dbReference type="Gene3D" id="3.40.50.300">
    <property type="entry name" value="P-loop containing nucleotide triphosphate hydrolases"/>
    <property type="match status" value="1"/>
</dbReference>
<keyword evidence="1" id="KW-0813">Transport</keyword>
<reference evidence="7" key="1">
    <citation type="submission" date="2016-10" db="EMBL/GenBank/DDBJ databases">
        <authorList>
            <person name="Varghese N."/>
            <person name="Submissions S."/>
        </authorList>
    </citation>
    <scope>NUCLEOTIDE SEQUENCE [LARGE SCALE GENOMIC DNA]</scope>
    <source>
        <strain evidence="7">ATCC 35263</strain>
    </source>
</reference>
<feature type="domain" description="ABC transporter" evidence="5">
    <location>
        <begin position="22"/>
        <end position="262"/>
    </location>
</feature>
<dbReference type="Pfam" id="PF00005">
    <property type="entry name" value="ABC_tran"/>
    <property type="match status" value="1"/>
</dbReference>
<name>A0A1H6FK59_THEAL</name>
<dbReference type="InterPro" id="IPR003593">
    <property type="entry name" value="AAA+_ATPase"/>
</dbReference>
<dbReference type="InterPro" id="IPR017871">
    <property type="entry name" value="ABC_transporter-like_CS"/>
</dbReference>
<keyword evidence="3 6" id="KW-0067">ATP-binding</keyword>
<dbReference type="GO" id="GO:0016887">
    <property type="term" value="F:ATP hydrolysis activity"/>
    <property type="evidence" value="ECO:0007669"/>
    <property type="project" value="InterPro"/>
</dbReference>
<keyword evidence="7" id="KW-1185">Reference proteome</keyword>
<evidence type="ECO:0000256" key="4">
    <source>
        <dbReference type="ARBA" id="ARBA00022967"/>
    </source>
</evidence>
<accession>A0A1H6FK59</accession>
<dbReference type="STRING" id="29539.SAMN02745716_0072"/>
<dbReference type="RefSeq" id="WP_218138151.1">
    <property type="nucleotide sequence ID" value="NZ_FNWJ01000001.1"/>
</dbReference>
<dbReference type="PANTHER" id="PTHR43423:SF1">
    <property type="entry name" value="ABC TRANSPORTER I FAMILY MEMBER 17"/>
    <property type="match status" value="1"/>
</dbReference>
<sequence>MFHDAGNGQIGATDGRARPRRFELREVSVERAGRLVLDDVSATLPGGSVAVFGPSGAGKSTLLRLLNRLLEPSRGAVLYEGRDLREIDPLELRRRVALVPQLPALEPATVADNLRLGQRFAAVGRWLRWGRQVGATGADAAGADRDALAKLLASVGLGPEYLARQAERLSVGEQQRVMIARALALDPEVLLLDEPTAALDADSRRQVEQTLTRLRRERGIALVLVSHDRQQVARLCEWVVELDRGKLVAAGSCSEVLGRVGG</sequence>
<dbReference type="SUPFAM" id="SSF52540">
    <property type="entry name" value="P-loop containing nucleoside triphosphate hydrolases"/>
    <property type="match status" value="1"/>
</dbReference>
<evidence type="ECO:0000259" key="5">
    <source>
        <dbReference type="PROSITE" id="PS50893"/>
    </source>
</evidence>
<dbReference type="InterPro" id="IPR027417">
    <property type="entry name" value="P-loop_NTPase"/>
</dbReference>
<dbReference type="GO" id="GO:0005524">
    <property type="term" value="F:ATP binding"/>
    <property type="evidence" value="ECO:0007669"/>
    <property type="project" value="UniProtKB-KW"/>
</dbReference>
<dbReference type="AlphaFoldDB" id="A0A1H6FK59"/>
<dbReference type="SMART" id="SM00382">
    <property type="entry name" value="AAA"/>
    <property type="match status" value="1"/>
</dbReference>
<evidence type="ECO:0000313" key="6">
    <source>
        <dbReference type="EMBL" id="SEH10225.1"/>
    </source>
</evidence>
<evidence type="ECO:0000313" key="7">
    <source>
        <dbReference type="Proteomes" id="UP000222056"/>
    </source>
</evidence>
<dbReference type="PROSITE" id="PS50893">
    <property type="entry name" value="ABC_TRANSPORTER_2"/>
    <property type="match status" value="1"/>
</dbReference>
<protein>
    <submittedName>
        <fullName evidence="6">Putative ABC transport system ATP-binding protein</fullName>
    </submittedName>
</protein>
<dbReference type="PROSITE" id="PS00211">
    <property type="entry name" value="ABC_TRANSPORTER_1"/>
    <property type="match status" value="1"/>
</dbReference>
<evidence type="ECO:0000256" key="2">
    <source>
        <dbReference type="ARBA" id="ARBA00022741"/>
    </source>
</evidence>
<keyword evidence="2" id="KW-0547">Nucleotide-binding</keyword>
<dbReference type="EMBL" id="FNWJ01000001">
    <property type="protein sequence ID" value="SEH10225.1"/>
    <property type="molecule type" value="Genomic_DNA"/>
</dbReference>